<evidence type="ECO:0000313" key="1">
    <source>
        <dbReference type="EMBL" id="MCM2579624.1"/>
    </source>
</evidence>
<reference evidence="1" key="1">
    <citation type="journal article" date="2023" name="Int. J. Syst. Evol. Microbiol.">
        <title>Streptomyces meridianus sp. nov. isolated from brackish water of the Tagus estuary in Alcochete, Portugal.</title>
        <authorList>
            <person name="Santos J.D.N."/>
            <person name="Klimek D."/>
            <person name="Calusinska M."/>
            <person name="Lobo Da Cunha A."/>
            <person name="Catita J."/>
            <person name="Goncalves H."/>
            <person name="Gonzalez I."/>
            <person name="Reyes F."/>
            <person name="Lage O.M."/>
        </authorList>
    </citation>
    <scope>NUCLEOTIDE SEQUENCE</scope>
    <source>
        <strain evidence="1">MTZ3.1</strain>
    </source>
</reference>
<sequence length="104" mass="11806">MNWHRFSPRRRRSTSDTVVVPPCASVEAMPTAFSPLITQLLAVHAHTRQINRLAQQEVHRAEFRLTARAVVSQLLEAWAHQTDGRGTIDDLLVEPCSWTQLHEG</sequence>
<proteinExistence type="predicted"/>
<dbReference type="Proteomes" id="UP001167160">
    <property type="component" value="Unassembled WGS sequence"/>
</dbReference>
<dbReference type="RefSeq" id="WP_251417636.1">
    <property type="nucleotide sequence ID" value="NZ_JAMQGM010000044.1"/>
</dbReference>
<organism evidence="1 2">
    <name type="scientific">Streptomyces meridianus</name>
    <dbReference type="NCBI Taxonomy" id="2938945"/>
    <lineage>
        <taxon>Bacteria</taxon>
        <taxon>Bacillati</taxon>
        <taxon>Actinomycetota</taxon>
        <taxon>Actinomycetes</taxon>
        <taxon>Kitasatosporales</taxon>
        <taxon>Streptomycetaceae</taxon>
        <taxon>Streptomyces</taxon>
    </lineage>
</organism>
<name>A0ABT0XAS0_9ACTN</name>
<protein>
    <submittedName>
        <fullName evidence="1">Uncharacterized protein</fullName>
    </submittedName>
</protein>
<evidence type="ECO:0000313" key="2">
    <source>
        <dbReference type="Proteomes" id="UP001167160"/>
    </source>
</evidence>
<keyword evidence="2" id="KW-1185">Reference proteome</keyword>
<gene>
    <name evidence="1" type="ORF">M1E25_20105</name>
</gene>
<dbReference type="EMBL" id="JAMQGM010000044">
    <property type="protein sequence ID" value="MCM2579624.1"/>
    <property type="molecule type" value="Genomic_DNA"/>
</dbReference>
<comment type="caution">
    <text evidence="1">The sequence shown here is derived from an EMBL/GenBank/DDBJ whole genome shotgun (WGS) entry which is preliminary data.</text>
</comment>
<accession>A0ABT0XAS0</accession>